<proteinExistence type="predicted"/>
<keyword evidence="3" id="KW-1185">Reference proteome</keyword>
<accession>A0A3N4HT63</accession>
<gene>
    <name evidence="2" type="ORF">BJ508DRAFT_310552</name>
</gene>
<protein>
    <submittedName>
        <fullName evidence="2">Uncharacterized protein</fullName>
    </submittedName>
</protein>
<name>A0A3N4HT63_ASCIM</name>
<reference evidence="2 3" key="1">
    <citation type="journal article" date="2018" name="Nat. Ecol. Evol.">
        <title>Pezizomycetes genomes reveal the molecular basis of ectomycorrhizal truffle lifestyle.</title>
        <authorList>
            <person name="Murat C."/>
            <person name="Payen T."/>
            <person name="Noel B."/>
            <person name="Kuo A."/>
            <person name="Morin E."/>
            <person name="Chen J."/>
            <person name="Kohler A."/>
            <person name="Krizsan K."/>
            <person name="Balestrini R."/>
            <person name="Da Silva C."/>
            <person name="Montanini B."/>
            <person name="Hainaut M."/>
            <person name="Levati E."/>
            <person name="Barry K.W."/>
            <person name="Belfiori B."/>
            <person name="Cichocki N."/>
            <person name="Clum A."/>
            <person name="Dockter R.B."/>
            <person name="Fauchery L."/>
            <person name="Guy J."/>
            <person name="Iotti M."/>
            <person name="Le Tacon F."/>
            <person name="Lindquist E.A."/>
            <person name="Lipzen A."/>
            <person name="Malagnac F."/>
            <person name="Mello A."/>
            <person name="Molinier V."/>
            <person name="Miyauchi S."/>
            <person name="Poulain J."/>
            <person name="Riccioni C."/>
            <person name="Rubini A."/>
            <person name="Sitrit Y."/>
            <person name="Splivallo R."/>
            <person name="Traeger S."/>
            <person name="Wang M."/>
            <person name="Zifcakova L."/>
            <person name="Wipf D."/>
            <person name="Zambonelli A."/>
            <person name="Paolocci F."/>
            <person name="Nowrousian M."/>
            <person name="Ottonello S."/>
            <person name="Baldrian P."/>
            <person name="Spatafora J.W."/>
            <person name="Henrissat B."/>
            <person name="Nagy L.G."/>
            <person name="Aury J.M."/>
            <person name="Wincker P."/>
            <person name="Grigoriev I.V."/>
            <person name="Bonfante P."/>
            <person name="Martin F.M."/>
        </authorList>
    </citation>
    <scope>NUCLEOTIDE SEQUENCE [LARGE SCALE GENOMIC DNA]</scope>
    <source>
        <strain evidence="2 3">RN42</strain>
    </source>
</reference>
<dbReference type="AlphaFoldDB" id="A0A3N4HT63"/>
<dbReference type="Proteomes" id="UP000275078">
    <property type="component" value="Unassembled WGS sequence"/>
</dbReference>
<dbReference type="EMBL" id="ML119733">
    <property type="protein sequence ID" value="RPA77035.1"/>
    <property type="molecule type" value="Genomic_DNA"/>
</dbReference>
<evidence type="ECO:0000313" key="2">
    <source>
        <dbReference type="EMBL" id="RPA77035.1"/>
    </source>
</evidence>
<sequence length="144" mass="16290">MSNALRLAHIHAPPPDPDKEGDDELHTNIATVRYFFTIDKKKPRKARTVFKLNPLLHPQVDNVVIPESQLFALVEYKDVEDDGSFVNITGNGRLGIIDERAWGGDEFALMGYVIDRGNKVLVSDKSPVFGNGKFDRSIYYKEEE</sequence>
<evidence type="ECO:0000313" key="3">
    <source>
        <dbReference type="Proteomes" id="UP000275078"/>
    </source>
</evidence>
<organism evidence="2 3">
    <name type="scientific">Ascobolus immersus RN42</name>
    <dbReference type="NCBI Taxonomy" id="1160509"/>
    <lineage>
        <taxon>Eukaryota</taxon>
        <taxon>Fungi</taxon>
        <taxon>Dikarya</taxon>
        <taxon>Ascomycota</taxon>
        <taxon>Pezizomycotina</taxon>
        <taxon>Pezizomycetes</taxon>
        <taxon>Pezizales</taxon>
        <taxon>Ascobolaceae</taxon>
        <taxon>Ascobolus</taxon>
    </lineage>
</organism>
<evidence type="ECO:0000256" key="1">
    <source>
        <dbReference type="SAM" id="MobiDB-lite"/>
    </source>
</evidence>
<feature type="region of interest" description="Disordered" evidence="1">
    <location>
        <begin position="1"/>
        <end position="23"/>
    </location>
</feature>